<feature type="compositionally biased region" description="Polar residues" evidence="6">
    <location>
        <begin position="403"/>
        <end position="414"/>
    </location>
</feature>
<evidence type="ECO:0000256" key="2">
    <source>
        <dbReference type="ARBA" id="ARBA00006082"/>
    </source>
</evidence>
<gene>
    <name evidence="8" type="ORF">HNAJ_LOCUS1741</name>
</gene>
<dbReference type="InterPro" id="IPR036890">
    <property type="entry name" value="HATPase_C_sf"/>
</dbReference>
<evidence type="ECO:0000256" key="6">
    <source>
        <dbReference type="SAM" id="MobiDB-lite"/>
    </source>
</evidence>
<dbReference type="Pfam" id="PF01119">
    <property type="entry name" value="DNA_mis_repair"/>
    <property type="match status" value="1"/>
</dbReference>
<proteinExistence type="inferred from homology"/>
<dbReference type="InterPro" id="IPR013507">
    <property type="entry name" value="DNA_mismatch_S5_2-like"/>
</dbReference>
<dbReference type="SMART" id="SM01340">
    <property type="entry name" value="DNA_mis_repair"/>
    <property type="match status" value="1"/>
</dbReference>
<comment type="subcellular location">
    <subcellularLocation>
        <location evidence="1">Nucleus</location>
    </subcellularLocation>
</comment>
<evidence type="ECO:0000313" key="9">
    <source>
        <dbReference type="Proteomes" id="UP000278807"/>
    </source>
</evidence>
<dbReference type="PANTHER" id="PTHR10073:SF12">
    <property type="entry name" value="DNA MISMATCH REPAIR PROTEIN MLH1"/>
    <property type="match status" value="1"/>
</dbReference>
<evidence type="ECO:0000256" key="4">
    <source>
        <dbReference type="ARBA" id="ARBA00023204"/>
    </source>
</evidence>
<dbReference type="InterPro" id="IPR014721">
    <property type="entry name" value="Ribsml_uS5_D2-typ_fold_subgr"/>
</dbReference>
<dbReference type="STRING" id="102285.A0A0R3T3X6"/>
<dbReference type="Gene3D" id="3.30.565.10">
    <property type="entry name" value="Histidine kinase-like ATPase, C-terminal domain"/>
    <property type="match status" value="1"/>
</dbReference>
<keyword evidence="9" id="KW-1185">Reference proteome</keyword>
<dbReference type="OrthoDB" id="10263226at2759"/>
<dbReference type="Proteomes" id="UP000278807">
    <property type="component" value="Unassembled WGS sequence"/>
</dbReference>
<dbReference type="FunFam" id="3.30.565.10:FF:000003">
    <property type="entry name" value="DNA mismatch repair endonuclease MutL"/>
    <property type="match status" value="1"/>
</dbReference>
<dbReference type="PANTHER" id="PTHR10073">
    <property type="entry name" value="DNA MISMATCH REPAIR PROTEIN MLH, PMS, MUTL"/>
    <property type="match status" value="1"/>
</dbReference>
<reference evidence="10" key="1">
    <citation type="submission" date="2017-02" db="UniProtKB">
        <authorList>
            <consortium name="WormBaseParasite"/>
        </authorList>
    </citation>
    <scope>IDENTIFICATION</scope>
</reference>
<evidence type="ECO:0000256" key="5">
    <source>
        <dbReference type="ARBA" id="ARBA00023242"/>
    </source>
</evidence>
<dbReference type="GO" id="GO:0032389">
    <property type="term" value="C:MutLalpha complex"/>
    <property type="evidence" value="ECO:0007669"/>
    <property type="project" value="TreeGrafter"/>
</dbReference>
<dbReference type="InterPro" id="IPR032189">
    <property type="entry name" value="Mlh1_C"/>
</dbReference>
<feature type="compositionally biased region" description="Low complexity" evidence="6">
    <location>
        <begin position="426"/>
        <end position="439"/>
    </location>
</feature>
<comment type="similarity">
    <text evidence="2">Belongs to the DNA mismatch repair MutL/HexB family.</text>
</comment>
<dbReference type="PROSITE" id="PS00058">
    <property type="entry name" value="DNA_MISMATCH_REPAIR_1"/>
    <property type="match status" value="1"/>
</dbReference>
<dbReference type="Pfam" id="PF13589">
    <property type="entry name" value="HATPase_c_3"/>
    <property type="match status" value="1"/>
</dbReference>
<feature type="region of interest" description="Disordered" evidence="6">
    <location>
        <begin position="459"/>
        <end position="495"/>
    </location>
</feature>
<sequence length="819" mass="90256">MNPPRIKALPSEVVNKIAAGEVIQRPCNAVKELIENSLDAGSTMIQISLRGGGMKLIQVQDDGHGIDPADFPILCQRFTTSKLEDFQGLSQLQTFGFRGEALASLSYVTSRLTITSRPPSRTCAYRADYSGGVLICNSEGSSSAPQPCAGNPGTCVQAEDLFHNLPSRRDALRSPRDEFTRVADVVARYSLHYAGKCGFFLRSLDRKVGPGASPMSIGGDMRTTKEWSKEQVIRAVFGDKMVGDLVSLSSAEQVFDADSVKLAVDKLGLRFEGLFSNPSKITSEGTPSVQLVLFVNNRLVESLNIKRAVESAYATLLPHRVAKLYSSSTNPGGSSSLFAYLKLELPTTSLDVNVHPTKSQVHFLNEDEIIAGVRDAIEQTLITSAGARNILVQSLSLKPSQENFQAPASSTKPSSRPLFTPINRLSNSPRSVVSNSSPSTYRPEHLVRTDARVQRLDAFMNPSPSSSSRLSVDAKSPADPSPEISGSEGEDEEFRIKLTPSNTTEIPRWLNSSNSAPKDELKLQKSVHRRQVLLESVQTMREAVEARASADARDLLRDCVFVGCISRSNCLVQHTTNLLLLRLHPLAKELFYQLAVANFANHGEMILSNPAPISALLSCELTRRLPEASASEVAVIVDKGCSILTKRSAMLWDYFSLRVEVDTNGVLQLYSLPLLLDRFVPDMRYLPKLLTRMVREVNWNEEGACFSAICRILASFYAKCVDDDIEVRPLDEKADALNLNESAEQSRNCNEAEVEKENQEECQEDSTPWSWTVEHVLLPAIRTILLPSHTMCFPTTDEKSPAVLKLTSLPDLYKVFERC</sequence>
<evidence type="ECO:0000256" key="3">
    <source>
        <dbReference type="ARBA" id="ARBA00022763"/>
    </source>
</evidence>
<feature type="domain" description="DNA mismatch repair protein S5" evidence="7">
    <location>
        <begin position="233"/>
        <end position="382"/>
    </location>
</feature>
<organism evidence="10">
    <name type="scientific">Rodentolepis nana</name>
    <name type="common">Dwarf tapeworm</name>
    <name type="synonym">Hymenolepis nana</name>
    <dbReference type="NCBI Taxonomy" id="102285"/>
    <lineage>
        <taxon>Eukaryota</taxon>
        <taxon>Metazoa</taxon>
        <taxon>Spiralia</taxon>
        <taxon>Lophotrochozoa</taxon>
        <taxon>Platyhelminthes</taxon>
        <taxon>Cestoda</taxon>
        <taxon>Eucestoda</taxon>
        <taxon>Cyclophyllidea</taxon>
        <taxon>Hymenolepididae</taxon>
        <taxon>Rodentolepis</taxon>
    </lineage>
</organism>
<dbReference type="AlphaFoldDB" id="A0A0R3T3X6"/>
<dbReference type="Pfam" id="PF16413">
    <property type="entry name" value="Mlh1_C"/>
    <property type="match status" value="1"/>
</dbReference>
<accession>A0A0R3T3X6</accession>
<dbReference type="Gene3D" id="3.30.230.10">
    <property type="match status" value="1"/>
</dbReference>
<dbReference type="GO" id="GO:0005524">
    <property type="term" value="F:ATP binding"/>
    <property type="evidence" value="ECO:0007669"/>
    <property type="project" value="InterPro"/>
</dbReference>
<dbReference type="CDD" id="cd16926">
    <property type="entry name" value="HATPase_MutL-MLH-PMS-like"/>
    <property type="match status" value="1"/>
</dbReference>
<dbReference type="InterPro" id="IPR020568">
    <property type="entry name" value="Ribosomal_Su5_D2-typ_SF"/>
</dbReference>
<dbReference type="GO" id="GO:0030983">
    <property type="term" value="F:mismatched DNA binding"/>
    <property type="evidence" value="ECO:0007669"/>
    <property type="project" value="InterPro"/>
</dbReference>
<protein>
    <submittedName>
        <fullName evidence="10">DNA_mis_repair domain-containing protein</fullName>
    </submittedName>
</protein>
<dbReference type="GO" id="GO:0006298">
    <property type="term" value="P:mismatch repair"/>
    <property type="evidence" value="ECO:0007669"/>
    <property type="project" value="InterPro"/>
</dbReference>
<evidence type="ECO:0000313" key="8">
    <source>
        <dbReference type="EMBL" id="VDN97600.1"/>
    </source>
</evidence>
<evidence type="ECO:0000256" key="1">
    <source>
        <dbReference type="ARBA" id="ARBA00004123"/>
    </source>
</evidence>
<dbReference type="InterPro" id="IPR002099">
    <property type="entry name" value="MutL/Mlh/PMS"/>
</dbReference>
<dbReference type="NCBIfam" id="TIGR00585">
    <property type="entry name" value="mutl"/>
    <property type="match status" value="1"/>
</dbReference>
<evidence type="ECO:0000259" key="7">
    <source>
        <dbReference type="SMART" id="SM01340"/>
    </source>
</evidence>
<keyword evidence="5" id="KW-0539">Nucleus</keyword>
<dbReference type="GO" id="GO:0016887">
    <property type="term" value="F:ATP hydrolysis activity"/>
    <property type="evidence" value="ECO:0007669"/>
    <property type="project" value="InterPro"/>
</dbReference>
<dbReference type="SUPFAM" id="SSF54211">
    <property type="entry name" value="Ribosomal protein S5 domain 2-like"/>
    <property type="match status" value="1"/>
</dbReference>
<evidence type="ECO:0000313" key="10">
    <source>
        <dbReference type="WBParaSite" id="HNAJ_0000174201-mRNA-1"/>
    </source>
</evidence>
<dbReference type="SUPFAM" id="SSF55874">
    <property type="entry name" value="ATPase domain of HSP90 chaperone/DNA topoisomerase II/histidine kinase"/>
    <property type="match status" value="1"/>
</dbReference>
<dbReference type="WBParaSite" id="HNAJ_0000174201-mRNA-1">
    <property type="protein sequence ID" value="HNAJ_0000174201-mRNA-1"/>
    <property type="gene ID" value="HNAJ_0000174201"/>
</dbReference>
<keyword evidence="4" id="KW-0234">DNA repair</keyword>
<dbReference type="InterPro" id="IPR014762">
    <property type="entry name" value="DNA_mismatch_repair_CS"/>
</dbReference>
<keyword evidence="3" id="KW-0227">DNA damage</keyword>
<reference evidence="8 9" key="2">
    <citation type="submission" date="2018-11" db="EMBL/GenBank/DDBJ databases">
        <authorList>
            <consortium name="Pathogen Informatics"/>
        </authorList>
    </citation>
    <scope>NUCLEOTIDE SEQUENCE [LARGE SCALE GENOMIC DNA]</scope>
</reference>
<dbReference type="EMBL" id="UZAE01000721">
    <property type="protein sequence ID" value="VDN97600.1"/>
    <property type="molecule type" value="Genomic_DNA"/>
</dbReference>
<feature type="region of interest" description="Disordered" evidence="6">
    <location>
        <begin position="403"/>
        <end position="447"/>
    </location>
</feature>
<dbReference type="GO" id="GO:0140664">
    <property type="term" value="F:ATP-dependent DNA damage sensor activity"/>
    <property type="evidence" value="ECO:0007669"/>
    <property type="project" value="InterPro"/>
</dbReference>
<name>A0A0R3T3X6_RODNA</name>
<dbReference type="InterPro" id="IPR038973">
    <property type="entry name" value="MutL/Mlh/Pms-like"/>
</dbReference>